<feature type="domain" description="APS kinase" evidence="2">
    <location>
        <begin position="2"/>
        <end position="77"/>
    </location>
</feature>
<organism evidence="3">
    <name type="scientific">marine metagenome</name>
    <dbReference type="NCBI Taxonomy" id="408172"/>
    <lineage>
        <taxon>unclassified sequences</taxon>
        <taxon>metagenomes</taxon>
        <taxon>ecological metagenomes</taxon>
    </lineage>
</organism>
<keyword evidence="1" id="KW-0808">Transferase</keyword>
<accession>A0A383BY56</accession>
<feature type="non-terminal residue" evidence="3">
    <location>
        <position position="94"/>
    </location>
</feature>
<evidence type="ECO:0000313" key="3">
    <source>
        <dbReference type="EMBL" id="SVE24862.1"/>
    </source>
</evidence>
<dbReference type="InterPro" id="IPR027417">
    <property type="entry name" value="P-loop_NTPase"/>
</dbReference>
<dbReference type="SUPFAM" id="SSF52540">
    <property type="entry name" value="P-loop containing nucleoside triphosphate hydrolases"/>
    <property type="match status" value="1"/>
</dbReference>
<name>A0A383BY56_9ZZZZ</name>
<dbReference type="EMBL" id="UINC01204231">
    <property type="protein sequence ID" value="SVE24862.1"/>
    <property type="molecule type" value="Genomic_DNA"/>
</dbReference>
<sequence length="94" mass="10550">MGLPGAGKTTLANELGPLLKAKRVNADEVRKSANDWDFSEEGRKRQSKRMSKLALNLKNEGNYVIADFICPTPEARNLFPADYIIWVDTIKEGR</sequence>
<dbReference type="Gene3D" id="3.40.50.300">
    <property type="entry name" value="P-loop containing nucleotide triphosphate hydrolases"/>
    <property type="match status" value="1"/>
</dbReference>
<proteinExistence type="predicted"/>
<evidence type="ECO:0000259" key="2">
    <source>
        <dbReference type="Pfam" id="PF01583"/>
    </source>
</evidence>
<reference evidence="3" key="1">
    <citation type="submission" date="2018-05" db="EMBL/GenBank/DDBJ databases">
        <authorList>
            <person name="Lanie J.A."/>
            <person name="Ng W.-L."/>
            <person name="Kazmierczak K.M."/>
            <person name="Andrzejewski T.M."/>
            <person name="Davidsen T.M."/>
            <person name="Wayne K.J."/>
            <person name="Tettelin H."/>
            <person name="Glass J.I."/>
            <person name="Rusch D."/>
            <person name="Podicherti R."/>
            <person name="Tsui H.-C.T."/>
            <person name="Winkler M.E."/>
        </authorList>
    </citation>
    <scope>NUCLEOTIDE SEQUENCE</scope>
</reference>
<dbReference type="AlphaFoldDB" id="A0A383BY56"/>
<dbReference type="Pfam" id="PF01583">
    <property type="entry name" value="APS_kinase"/>
    <property type="match status" value="1"/>
</dbReference>
<gene>
    <name evidence="3" type="ORF">METZ01_LOCUS477716</name>
</gene>
<evidence type="ECO:0000256" key="1">
    <source>
        <dbReference type="ARBA" id="ARBA00022679"/>
    </source>
</evidence>
<dbReference type="InterPro" id="IPR059117">
    <property type="entry name" value="APS_kinase_dom"/>
</dbReference>
<protein>
    <recommendedName>
        <fullName evidence="2">APS kinase domain-containing protein</fullName>
    </recommendedName>
</protein>